<dbReference type="Pfam" id="PF13411">
    <property type="entry name" value="MerR_1"/>
    <property type="match status" value="1"/>
</dbReference>
<dbReference type="SUPFAM" id="SSF46955">
    <property type="entry name" value="Putative DNA-binding domain"/>
    <property type="match status" value="1"/>
</dbReference>
<dbReference type="Gene3D" id="1.10.10.10">
    <property type="entry name" value="Winged helix-like DNA-binding domain superfamily/Winged helix DNA-binding domain"/>
    <property type="match status" value="1"/>
</dbReference>
<feature type="domain" description="HTH merR-type" evidence="3">
    <location>
        <begin position="41"/>
        <end position="105"/>
    </location>
</feature>
<dbReference type="Proteomes" id="UP000186894">
    <property type="component" value="Unassembled WGS sequence"/>
</dbReference>
<dbReference type="Gene3D" id="1.10.1660.10">
    <property type="match status" value="1"/>
</dbReference>
<dbReference type="PROSITE" id="PS50043">
    <property type="entry name" value="HTH_LUXR_2"/>
    <property type="match status" value="1"/>
</dbReference>
<dbReference type="InterPro" id="IPR047057">
    <property type="entry name" value="MerR_fam"/>
</dbReference>
<dbReference type="OrthoDB" id="9803659at2"/>
<keyword evidence="5" id="KW-1185">Reference proteome</keyword>
<evidence type="ECO:0000259" key="2">
    <source>
        <dbReference type="PROSITE" id="PS50043"/>
    </source>
</evidence>
<dbReference type="SMART" id="SM00422">
    <property type="entry name" value="HTH_MERR"/>
    <property type="match status" value="1"/>
</dbReference>
<dbReference type="STRING" id="1867956.BJF95_08725"/>
<reference evidence="4 5" key="1">
    <citation type="submission" date="2016-09" db="EMBL/GenBank/DDBJ databases">
        <title>Rhizobium oryziradicis sp. nov., isolated from the root of rice.</title>
        <authorList>
            <person name="Zhao J."/>
            <person name="Zhang X."/>
        </authorList>
    </citation>
    <scope>NUCLEOTIDE SEQUENCE [LARGE SCALE GENOMIC DNA]</scope>
    <source>
        <strain evidence="4 5">N19</strain>
    </source>
</reference>
<dbReference type="CDD" id="cd00592">
    <property type="entry name" value="HTH_MerR-like"/>
    <property type="match status" value="1"/>
</dbReference>
<dbReference type="InterPro" id="IPR016032">
    <property type="entry name" value="Sig_transdc_resp-reg_C-effctor"/>
</dbReference>
<dbReference type="InterPro" id="IPR000551">
    <property type="entry name" value="MerR-type_HTH_dom"/>
</dbReference>
<dbReference type="SMART" id="SM00421">
    <property type="entry name" value="HTH_LUXR"/>
    <property type="match status" value="1"/>
</dbReference>
<comment type="caution">
    <text evidence="4">The sequence shown here is derived from an EMBL/GenBank/DDBJ whole genome shotgun (WGS) entry which is preliminary data.</text>
</comment>
<protein>
    <submittedName>
        <fullName evidence="4">LuxR family transcriptional regulator</fullName>
    </submittedName>
</protein>
<feature type="domain" description="HTH luxR-type" evidence="2">
    <location>
        <begin position="161"/>
        <end position="226"/>
    </location>
</feature>
<evidence type="ECO:0000256" key="1">
    <source>
        <dbReference type="ARBA" id="ARBA00023125"/>
    </source>
</evidence>
<dbReference type="SUPFAM" id="SSF46894">
    <property type="entry name" value="C-terminal effector domain of the bipartite response regulators"/>
    <property type="match status" value="1"/>
</dbReference>
<dbReference type="InterPro" id="IPR009061">
    <property type="entry name" value="DNA-bd_dom_put_sf"/>
</dbReference>
<name>A0A1Q8ZRM5_9HYPH</name>
<keyword evidence="1" id="KW-0238">DNA-binding</keyword>
<dbReference type="PANTHER" id="PTHR30204:SF93">
    <property type="entry name" value="HTH MERR-TYPE DOMAIN-CONTAINING PROTEIN"/>
    <property type="match status" value="1"/>
</dbReference>
<dbReference type="PANTHER" id="PTHR30204">
    <property type="entry name" value="REDOX-CYCLING DRUG-SENSING TRANSCRIPTIONAL ACTIVATOR SOXR"/>
    <property type="match status" value="1"/>
</dbReference>
<dbReference type="EMBL" id="MKIM01000027">
    <property type="protein sequence ID" value="OLP44582.1"/>
    <property type="molecule type" value="Genomic_DNA"/>
</dbReference>
<evidence type="ECO:0000259" key="3">
    <source>
        <dbReference type="PROSITE" id="PS50937"/>
    </source>
</evidence>
<accession>A0A1Q8ZRM5</accession>
<dbReference type="PROSITE" id="PS50937">
    <property type="entry name" value="HTH_MERR_2"/>
    <property type="match status" value="1"/>
</dbReference>
<dbReference type="GO" id="GO:0003677">
    <property type="term" value="F:DNA binding"/>
    <property type="evidence" value="ECO:0007669"/>
    <property type="project" value="UniProtKB-KW"/>
</dbReference>
<organism evidence="4 5">
    <name type="scientific">Rhizobium oryziradicis</name>
    <dbReference type="NCBI Taxonomy" id="1867956"/>
    <lineage>
        <taxon>Bacteria</taxon>
        <taxon>Pseudomonadati</taxon>
        <taxon>Pseudomonadota</taxon>
        <taxon>Alphaproteobacteria</taxon>
        <taxon>Hyphomicrobiales</taxon>
        <taxon>Rhizobiaceae</taxon>
        <taxon>Rhizobium/Agrobacterium group</taxon>
        <taxon>Rhizobium</taxon>
    </lineage>
</organism>
<dbReference type="GO" id="GO:0003700">
    <property type="term" value="F:DNA-binding transcription factor activity"/>
    <property type="evidence" value="ECO:0007669"/>
    <property type="project" value="InterPro"/>
</dbReference>
<dbReference type="AlphaFoldDB" id="A0A1Q8ZRM5"/>
<gene>
    <name evidence="4" type="ORF">BJF95_08725</name>
</gene>
<sequence>MWLHTEHSNSTTHTDRVSYASLPFLPHVPMPANLPAEPIAISDMANLFGVTHRTLHFYEEKKLLSASRVGLMRVYYHRDIRLMALINTCREIGMPIVAIQDLLAELSDVANQSEANALLRTALEYRKRELFGAQSTLFRQMQQINCLIEQDEDEQMDEEAQPLPRVCLSDLEHQCLTLMAEGYTQIRLARTLQMTPEAVQALEAGIMRKISATNRFQAVAKAVLLGLIAS</sequence>
<evidence type="ECO:0000313" key="4">
    <source>
        <dbReference type="EMBL" id="OLP44582.1"/>
    </source>
</evidence>
<evidence type="ECO:0000313" key="5">
    <source>
        <dbReference type="Proteomes" id="UP000186894"/>
    </source>
</evidence>
<dbReference type="InterPro" id="IPR036388">
    <property type="entry name" value="WH-like_DNA-bd_sf"/>
</dbReference>
<proteinExistence type="predicted"/>
<dbReference type="InterPro" id="IPR000792">
    <property type="entry name" value="Tscrpt_reg_LuxR_C"/>
</dbReference>
<dbReference type="Pfam" id="PF00196">
    <property type="entry name" value="GerE"/>
    <property type="match status" value="1"/>
</dbReference>